<feature type="transmembrane region" description="Helical" evidence="2">
    <location>
        <begin position="15"/>
        <end position="38"/>
    </location>
</feature>
<feature type="compositionally biased region" description="Polar residues" evidence="1">
    <location>
        <begin position="187"/>
        <end position="199"/>
    </location>
</feature>
<keyword evidence="2" id="KW-0812">Transmembrane</keyword>
<name>A0A7S2BCY0_9STRA</name>
<dbReference type="AlphaFoldDB" id="A0A7S2BCY0"/>
<keyword evidence="2" id="KW-1133">Transmembrane helix</keyword>
<feature type="region of interest" description="Disordered" evidence="1">
    <location>
        <begin position="263"/>
        <end position="283"/>
    </location>
</feature>
<reference evidence="3" key="1">
    <citation type="submission" date="2021-01" db="EMBL/GenBank/DDBJ databases">
        <authorList>
            <person name="Corre E."/>
            <person name="Pelletier E."/>
            <person name="Niang G."/>
            <person name="Scheremetjew M."/>
            <person name="Finn R."/>
            <person name="Kale V."/>
            <person name="Holt S."/>
            <person name="Cochrane G."/>
            <person name="Meng A."/>
            <person name="Brown T."/>
            <person name="Cohen L."/>
        </authorList>
    </citation>
    <scope>NUCLEOTIDE SEQUENCE</scope>
    <source>
        <strain evidence="3">RCC1693</strain>
    </source>
</reference>
<evidence type="ECO:0000256" key="2">
    <source>
        <dbReference type="SAM" id="Phobius"/>
    </source>
</evidence>
<gene>
    <name evidence="3" type="ORF">FPAR1323_LOCUS3387</name>
</gene>
<evidence type="ECO:0000256" key="1">
    <source>
        <dbReference type="SAM" id="MobiDB-lite"/>
    </source>
</evidence>
<feature type="region of interest" description="Disordered" evidence="1">
    <location>
        <begin position="138"/>
        <end position="249"/>
    </location>
</feature>
<evidence type="ECO:0000313" key="3">
    <source>
        <dbReference type="EMBL" id="CAD9393359.1"/>
    </source>
</evidence>
<dbReference type="SUPFAM" id="SSF81324">
    <property type="entry name" value="Voltage-gated potassium channels"/>
    <property type="match status" value="1"/>
</dbReference>
<keyword evidence="2" id="KW-0472">Membrane</keyword>
<evidence type="ECO:0008006" key="4">
    <source>
        <dbReference type="Google" id="ProtNLM"/>
    </source>
</evidence>
<accession>A0A7S2BCY0</accession>
<sequence>MTSVGYGGISPYGRWNMGVATFAMLMGTFYLSMPLAIVGGEFYTCWKRQDATEHRLLSDVKTRVEDDEIKLAPEDAECVSRYKTLAYNFEVMAIKMAQIGTSLDKLNKGGVKPRLTIRRKTPVKSELTALMRNKSLKRGLAAAVSPANKDDTGSKGSKFKRALSSRLISPASSPRREDGEGGRTMSAEDQSAATTSPLGSTEGEVAAASDAEGAVSNTSPTSPTRSPSPTDGTTGLMKLASGRTKSSSGMHILAKLDSAEVMAAEDADGEAKSPGDLAPDDDPELELEKDAKEEIDRSYEHGSGNRRVNSDMIVHGLKITKVDDQDNASVHEEFGGWIYDMLIEGHALHADIAGVVLQVDQELLRMESTFDEFEREDT</sequence>
<protein>
    <recommendedName>
        <fullName evidence="4">Potassium channel domain-containing protein</fullName>
    </recommendedName>
</protein>
<proteinExistence type="predicted"/>
<dbReference type="Gene3D" id="1.10.287.70">
    <property type="match status" value="1"/>
</dbReference>
<dbReference type="EMBL" id="HBGT01006246">
    <property type="protein sequence ID" value="CAD9393359.1"/>
    <property type="molecule type" value="Transcribed_RNA"/>
</dbReference>
<feature type="compositionally biased region" description="Low complexity" evidence="1">
    <location>
        <begin position="218"/>
        <end position="230"/>
    </location>
</feature>
<organism evidence="3">
    <name type="scientific">Florenciella parvula</name>
    <dbReference type="NCBI Taxonomy" id="236787"/>
    <lineage>
        <taxon>Eukaryota</taxon>
        <taxon>Sar</taxon>
        <taxon>Stramenopiles</taxon>
        <taxon>Ochrophyta</taxon>
        <taxon>Dictyochophyceae</taxon>
        <taxon>Florenciellales</taxon>
        <taxon>Florenciella</taxon>
    </lineage>
</organism>